<dbReference type="Proteomes" id="UP001432322">
    <property type="component" value="Unassembled WGS sequence"/>
</dbReference>
<accession>A0AAV5VUM7</accession>
<reference evidence="5" key="1">
    <citation type="submission" date="2023-10" db="EMBL/GenBank/DDBJ databases">
        <title>Genome assembly of Pristionchus species.</title>
        <authorList>
            <person name="Yoshida K."/>
            <person name="Sommer R.J."/>
        </authorList>
    </citation>
    <scope>NUCLEOTIDE SEQUENCE</scope>
    <source>
        <strain evidence="5">RS5133</strain>
    </source>
</reference>
<keyword evidence="2" id="KW-1015">Disulfide bond</keyword>
<dbReference type="Pfam" id="PF02886">
    <property type="entry name" value="LBP_BPI_CETP_C"/>
    <property type="match status" value="1"/>
</dbReference>
<dbReference type="SUPFAM" id="SSF55394">
    <property type="entry name" value="Bactericidal permeability-increasing protein, BPI"/>
    <property type="match status" value="2"/>
</dbReference>
<evidence type="ECO:0000259" key="4">
    <source>
        <dbReference type="SMART" id="SM00329"/>
    </source>
</evidence>
<dbReference type="PANTHER" id="PTHR10504">
    <property type="entry name" value="BACTERICIDAL PERMEABILITY-INCREASING BPI PROTEIN-RELATED"/>
    <property type="match status" value="1"/>
</dbReference>
<dbReference type="Pfam" id="PF01273">
    <property type="entry name" value="LBP_BPI_CETP"/>
    <property type="match status" value="1"/>
</dbReference>
<dbReference type="InterPro" id="IPR032942">
    <property type="entry name" value="BPI/LBP/Plunc"/>
</dbReference>
<dbReference type="InterPro" id="IPR001124">
    <property type="entry name" value="Lipid-bd_serum_glycop_C"/>
</dbReference>
<evidence type="ECO:0000256" key="2">
    <source>
        <dbReference type="ARBA" id="ARBA00023157"/>
    </source>
</evidence>
<dbReference type="PANTHER" id="PTHR10504:SF143">
    <property type="entry name" value="BPI2 DOMAIN-CONTAINING PROTEIN"/>
    <property type="match status" value="1"/>
</dbReference>
<comment type="similarity">
    <text evidence="1">Belongs to the BPI/LBP/Plunc superfamily. BPI/LBP family.</text>
</comment>
<evidence type="ECO:0000313" key="5">
    <source>
        <dbReference type="EMBL" id="GMT21750.1"/>
    </source>
</evidence>
<evidence type="ECO:0000313" key="6">
    <source>
        <dbReference type="Proteomes" id="UP001432322"/>
    </source>
</evidence>
<dbReference type="GO" id="GO:0005615">
    <property type="term" value="C:extracellular space"/>
    <property type="evidence" value="ECO:0007669"/>
    <property type="project" value="TreeGrafter"/>
</dbReference>
<dbReference type="SMART" id="SM00329">
    <property type="entry name" value="BPI2"/>
    <property type="match status" value="1"/>
</dbReference>
<evidence type="ECO:0000259" key="3">
    <source>
        <dbReference type="SMART" id="SM00328"/>
    </source>
</evidence>
<feature type="non-terminal residue" evidence="5">
    <location>
        <position position="595"/>
    </location>
</feature>
<evidence type="ECO:0008006" key="7">
    <source>
        <dbReference type="Google" id="ProtNLM"/>
    </source>
</evidence>
<name>A0AAV5VUM7_9BILA</name>
<feature type="non-terminal residue" evidence="5">
    <location>
        <position position="1"/>
    </location>
</feature>
<dbReference type="GO" id="GO:0008289">
    <property type="term" value="F:lipid binding"/>
    <property type="evidence" value="ECO:0007669"/>
    <property type="project" value="InterPro"/>
</dbReference>
<dbReference type="AlphaFoldDB" id="A0AAV5VUM7"/>
<keyword evidence="6" id="KW-1185">Reference proteome</keyword>
<dbReference type="Gene3D" id="3.15.10.10">
    <property type="entry name" value="Bactericidal permeability-increasing protein, domain 1"/>
    <property type="match status" value="1"/>
</dbReference>
<feature type="domain" description="Lipid-binding serum glycoprotein N-terminal" evidence="3">
    <location>
        <begin position="55"/>
        <end position="288"/>
    </location>
</feature>
<feature type="domain" description="Lipid-binding serum glycoprotein C-terminal" evidence="4">
    <location>
        <begin position="328"/>
        <end position="534"/>
    </location>
</feature>
<dbReference type="EMBL" id="BTSY01000004">
    <property type="protein sequence ID" value="GMT21750.1"/>
    <property type="molecule type" value="Genomic_DNA"/>
</dbReference>
<dbReference type="InterPro" id="IPR017942">
    <property type="entry name" value="Lipid-bd_serum_glycop_N"/>
</dbReference>
<organism evidence="5 6">
    <name type="scientific">Pristionchus fissidentatus</name>
    <dbReference type="NCBI Taxonomy" id="1538716"/>
    <lineage>
        <taxon>Eukaryota</taxon>
        <taxon>Metazoa</taxon>
        <taxon>Ecdysozoa</taxon>
        <taxon>Nematoda</taxon>
        <taxon>Chromadorea</taxon>
        <taxon>Rhabditida</taxon>
        <taxon>Rhabditina</taxon>
        <taxon>Diplogasteromorpha</taxon>
        <taxon>Diplogasteroidea</taxon>
        <taxon>Neodiplogasteridae</taxon>
        <taxon>Pristionchus</taxon>
    </lineage>
</organism>
<protein>
    <recommendedName>
        <fullName evidence="7">Lipid-binding serum glycoprotein C-terminal domain-containing protein</fullName>
    </recommendedName>
</protein>
<dbReference type="SMART" id="SM00328">
    <property type="entry name" value="BPI1"/>
    <property type="match status" value="1"/>
</dbReference>
<dbReference type="Gene3D" id="3.15.20.10">
    <property type="entry name" value="Bactericidal permeability-increasing protein, domain 2"/>
    <property type="match status" value="1"/>
</dbReference>
<comment type="caution">
    <text evidence="5">The sequence shown here is derived from an EMBL/GenBank/DDBJ whole genome shotgun (WGS) entry which is preliminary data.</text>
</comment>
<dbReference type="InterPro" id="IPR017943">
    <property type="entry name" value="Bactericidal_perm-incr_a/b_dom"/>
</dbReference>
<gene>
    <name evidence="5" type="ORF">PFISCL1PPCAC_13047</name>
</gene>
<sequence length="595" mass="65335">GLGLHSTAILTRETREKYPTARQRRFSTASLVPSFDFHPLLSGGPFQNASGVRVRLFPRGVESLNAVASNLLASQLPKILIPNVEHRLPSDQGVINISKIRMSRFKRASVHNISMKAPNRVMWEMRNVDIGLIGDLSGNTNIVVPLDLTGEAEILVEGLDLTIESELERSPDGSAMVTTLYCSSAIKAVEVINHNGGVFGLAVTVFKQGIGENVRSMLERIICKEVKKYIDDDLNLKLAEVQTKSPLSKAVQLNSLKAKDLHSKDTRGISFTNFFDKDFSSDFYIDYRLKENPSCGDNIIDLGSSGEISYKGLGDTPFGPVAIPAPDADNNEMLALSLSDFVLNSLFYHAYKQRKLRVFLDSSTHGAESMLRTKCDGGFCLGDLIPQLGESYPNSSLAMLFSATRSPAAIFSERNGGSLSLRLGGLLALYIEEAGRKRQIALFNVDVIVSAQLSVVKGSIRGSISLDRFDLVKKYGELRISKEELDDIAILSSQFIEGMLNELFATGFPLPVPQVLHLDNLHLKIRNRHVVLLTDFTVDENRLSKIASAALFPFIPKSPNAPSISSLLDVQPASTQVESSARLVRPLQQVQQHQP</sequence>
<proteinExistence type="inferred from homology"/>
<evidence type="ECO:0000256" key="1">
    <source>
        <dbReference type="ARBA" id="ARBA00007292"/>
    </source>
</evidence>